<name>A0A0U2KWS9_9BACL</name>
<dbReference type="AlphaFoldDB" id="A0A0U2KWS9"/>
<reference evidence="1 2" key="2">
    <citation type="journal article" date="2016" name="Genome Announc.">
        <title>Complete Genome Sequences of Two Interactive Moderate Thermophiles, Paenibacillus napthalenovorans 32O-Y and Paenibacillus sp. 32O-W.</title>
        <authorList>
            <person name="Butler R.R.III."/>
            <person name="Wang J."/>
            <person name="Stark B.C."/>
            <person name="Pombert J.F."/>
        </authorList>
    </citation>
    <scope>NUCLEOTIDE SEQUENCE [LARGE SCALE GENOMIC DNA]</scope>
    <source>
        <strain evidence="1 2">32O-Y</strain>
    </source>
</reference>
<keyword evidence="2" id="KW-1185">Reference proteome</keyword>
<proteinExistence type="predicted"/>
<sequence>MVKAMKQRYRFDGKSLTLQELYALLPKHKNKEILGSIIVQTACGLPIKLVFVQNRNRRRDWLVLLSTDLALTDAEVVRIAKVELITWKFLNRPKACFNKGLQNGVELFQLQPILYVYICTSG</sequence>
<reference evidence="2" key="1">
    <citation type="submission" date="2015-12" db="EMBL/GenBank/DDBJ databases">
        <title>Complete genome sequences of two moderately thermophilic Paenibacillus species.</title>
        <authorList>
            <person name="Butler R.III."/>
            <person name="Wang J."/>
            <person name="Stark B.C."/>
            <person name="Pombert J.-F."/>
        </authorList>
    </citation>
    <scope>NUCLEOTIDE SEQUENCE [LARGE SCALE GENOMIC DNA]</scope>
    <source>
        <strain evidence="2">32O-Y</strain>
    </source>
</reference>
<evidence type="ECO:0000313" key="1">
    <source>
        <dbReference type="EMBL" id="ALS21186.1"/>
    </source>
</evidence>
<protein>
    <submittedName>
        <fullName evidence="1">Uncharacterized protein</fullName>
    </submittedName>
</protein>
<dbReference type="STRING" id="162209.IJ22_08040"/>
<dbReference type="KEGG" id="pnp:IJ22_08040"/>
<accession>A0A0U2KWS9</accession>
<gene>
    <name evidence="1" type="ORF">IJ22_08040</name>
</gene>
<dbReference type="PATRIC" id="fig|162209.4.peg.859"/>
<dbReference type="Proteomes" id="UP000061660">
    <property type="component" value="Chromosome"/>
</dbReference>
<evidence type="ECO:0000313" key="2">
    <source>
        <dbReference type="Proteomes" id="UP000061660"/>
    </source>
</evidence>
<organism evidence="1 2">
    <name type="scientific">Paenibacillus naphthalenovorans</name>
    <dbReference type="NCBI Taxonomy" id="162209"/>
    <lineage>
        <taxon>Bacteria</taxon>
        <taxon>Bacillati</taxon>
        <taxon>Bacillota</taxon>
        <taxon>Bacilli</taxon>
        <taxon>Bacillales</taxon>
        <taxon>Paenibacillaceae</taxon>
        <taxon>Paenibacillus</taxon>
    </lineage>
</organism>
<dbReference type="EMBL" id="CP013652">
    <property type="protein sequence ID" value="ALS21186.1"/>
    <property type="molecule type" value="Genomic_DNA"/>
</dbReference>